<evidence type="ECO:0000256" key="6">
    <source>
        <dbReference type="ARBA" id="ARBA00022737"/>
    </source>
</evidence>
<comment type="caution">
    <text evidence="10">The sequence shown here is derived from an EMBL/GenBank/DDBJ whole genome shotgun (WGS) entry which is preliminary data.</text>
</comment>
<protein>
    <submittedName>
        <fullName evidence="10">Uncharacterized protein</fullName>
    </submittedName>
</protein>
<evidence type="ECO:0000256" key="2">
    <source>
        <dbReference type="ARBA" id="ARBA00009592"/>
    </source>
</evidence>
<evidence type="ECO:0000256" key="4">
    <source>
        <dbReference type="ARBA" id="ARBA00022692"/>
    </source>
</evidence>
<evidence type="ECO:0000313" key="11">
    <source>
        <dbReference type="Proteomes" id="UP000541444"/>
    </source>
</evidence>
<evidence type="ECO:0000256" key="5">
    <source>
        <dbReference type="ARBA" id="ARBA00022729"/>
    </source>
</evidence>
<dbReference type="PRINTS" id="PR00019">
    <property type="entry name" value="LEURICHRPT"/>
</dbReference>
<dbReference type="InterPro" id="IPR001611">
    <property type="entry name" value="Leu-rich_rpt"/>
</dbReference>
<comment type="subcellular location">
    <subcellularLocation>
        <location evidence="1">Membrane</location>
        <topology evidence="1">Single-pass type I membrane protein</topology>
    </subcellularLocation>
</comment>
<evidence type="ECO:0000256" key="1">
    <source>
        <dbReference type="ARBA" id="ARBA00004479"/>
    </source>
</evidence>
<keyword evidence="8" id="KW-0472">Membrane</keyword>
<organism evidence="10 11">
    <name type="scientific">Kingdonia uniflora</name>
    <dbReference type="NCBI Taxonomy" id="39325"/>
    <lineage>
        <taxon>Eukaryota</taxon>
        <taxon>Viridiplantae</taxon>
        <taxon>Streptophyta</taxon>
        <taxon>Embryophyta</taxon>
        <taxon>Tracheophyta</taxon>
        <taxon>Spermatophyta</taxon>
        <taxon>Magnoliopsida</taxon>
        <taxon>Ranunculales</taxon>
        <taxon>Circaeasteraceae</taxon>
        <taxon>Kingdonia</taxon>
    </lineage>
</organism>
<keyword evidence="11" id="KW-1185">Reference proteome</keyword>
<dbReference type="Gene3D" id="3.80.10.10">
    <property type="entry name" value="Ribonuclease Inhibitor"/>
    <property type="match status" value="1"/>
</dbReference>
<comment type="similarity">
    <text evidence="2">Belongs to the RLP family.</text>
</comment>
<sequence>MVDVAHNNLSGSIPRCFSNLSAMVTKKDTNVLFVSQILDDAILLSSKEPLLEYKPSMLSLVTSMDLSHNSLSGEIPQEKTSLLRLQYLLLSNNHLTGEIPQNIGVMVSLENLDLSKNQLTGVIPQSISRLTSLAQLNLSHNNLSGEISTGPQLQTFTESSYVGNDGLCGTPLMKKCNGNGFGETSNTEAQDSDEYDIYVAVAPGFLIQEAHQEVDGGLAGVRQVEDPPRRICIPARDRLCEGSGDYNSREGHVSRPAITAQQYVTQEHVEKCIKELFEAQAQRTKDIHNRLQKSPIAQELLDGEVPTSFYIPKICKCRGTGD</sequence>
<dbReference type="SUPFAM" id="SSF52058">
    <property type="entry name" value="L domain-like"/>
    <property type="match status" value="1"/>
</dbReference>
<keyword evidence="3" id="KW-0433">Leucine-rich repeat</keyword>
<accession>A0A7J7MY10</accession>
<dbReference type="EMBL" id="JACGCM010001188">
    <property type="protein sequence ID" value="KAF6159694.1"/>
    <property type="molecule type" value="Genomic_DNA"/>
</dbReference>
<name>A0A7J7MY10_9MAGN</name>
<evidence type="ECO:0000313" key="10">
    <source>
        <dbReference type="EMBL" id="KAF6159694.1"/>
    </source>
</evidence>
<dbReference type="PANTHER" id="PTHR48063:SF100">
    <property type="entry name" value="RECEPTOR-LIKE PROTEIN EIX2"/>
    <property type="match status" value="1"/>
</dbReference>
<dbReference type="Pfam" id="PF00560">
    <property type="entry name" value="LRR_1"/>
    <property type="match status" value="3"/>
</dbReference>
<keyword evidence="4" id="KW-0812">Transmembrane</keyword>
<keyword evidence="6" id="KW-0677">Repeat</keyword>
<dbReference type="PANTHER" id="PTHR48063">
    <property type="entry name" value="LRR RECEPTOR-LIKE KINASE"/>
    <property type="match status" value="1"/>
</dbReference>
<dbReference type="FunFam" id="3.80.10.10:FF:000111">
    <property type="entry name" value="LRR receptor-like serine/threonine-protein kinase ERECTA"/>
    <property type="match status" value="1"/>
</dbReference>
<evidence type="ECO:0000256" key="8">
    <source>
        <dbReference type="ARBA" id="ARBA00023136"/>
    </source>
</evidence>
<dbReference type="Pfam" id="PF13855">
    <property type="entry name" value="LRR_8"/>
    <property type="match status" value="1"/>
</dbReference>
<dbReference type="InterPro" id="IPR046956">
    <property type="entry name" value="RLP23-like"/>
</dbReference>
<reference evidence="10 11" key="1">
    <citation type="journal article" date="2020" name="IScience">
        <title>Genome Sequencing of the Endangered Kingdonia uniflora (Circaeasteraceae, Ranunculales) Reveals Potential Mechanisms of Evolutionary Specialization.</title>
        <authorList>
            <person name="Sun Y."/>
            <person name="Deng T."/>
            <person name="Zhang A."/>
            <person name="Moore M.J."/>
            <person name="Landis J.B."/>
            <person name="Lin N."/>
            <person name="Zhang H."/>
            <person name="Zhang X."/>
            <person name="Huang J."/>
            <person name="Zhang X."/>
            <person name="Sun H."/>
            <person name="Wang H."/>
        </authorList>
    </citation>
    <scope>NUCLEOTIDE SEQUENCE [LARGE SCALE GENOMIC DNA]</scope>
    <source>
        <strain evidence="10">TB1705</strain>
        <tissue evidence="10">Leaf</tissue>
    </source>
</reference>
<dbReference type="GO" id="GO:0016020">
    <property type="term" value="C:membrane"/>
    <property type="evidence" value="ECO:0007669"/>
    <property type="project" value="UniProtKB-SubCell"/>
</dbReference>
<gene>
    <name evidence="10" type="ORF">GIB67_029952</name>
</gene>
<proteinExistence type="inferred from homology"/>
<evidence type="ECO:0000256" key="7">
    <source>
        <dbReference type="ARBA" id="ARBA00022989"/>
    </source>
</evidence>
<keyword evidence="7" id="KW-1133">Transmembrane helix</keyword>
<keyword evidence="9" id="KW-0325">Glycoprotein</keyword>
<dbReference type="Proteomes" id="UP000541444">
    <property type="component" value="Unassembled WGS sequence"/>
</dbReference>
<keyword evidence="5" id="KW-0732">Signal</keyword>
<evidence type="ECO:0000256" key="3">
    <source>
        <dbReference type="ARBA" id="ARBA00022614"/>
    </source>
</evidence>
<dbReference type="AlphaFoldDB" id="A0A7J7MY10"/>
<dbReference type="InterPro" id="IPR032675">
    <property type="entry name" value="LRR_dom_sf"/>
</dbReference>
<evidence type="ECO:0000256" key="9">
    <source>
        <dbReference type="ARBA" id="ARBA00023180"/>
    </source>
</evidence>
<dbReference type="OrthoDB" id="1060944at2759"/>